<evidence type="ECO:0000256" key="1">
    <source>
        <dbReference type="ARBA" id="ARBA00023242"/>
    </source>
</evidence>
<dbReference type="PROSITE" id="PS50048">
    <property type="entry name" value="ZN2_CY6_FUNGAL_2"/>
    <property type="match status" value="1"/>
</dbReference>
<dbReference type="OrthoDB" id="2985014at2759"/>
<feature type="region of interest" description="Disordered" evidence="2">
    <location>
        <begin position="1"/>
        <end position="29"/>
    </location>
</feature>
<gene>
    <name evidence="4" type="ORF">BDW02DRAFT_574002</name>
</gene>
<dbReference type="SMART" id="SM00066">
    <property type="entry name" value="GAL4"/>
    <property type="match status" value="1"/>
</dbReference>
<dbReference type="AlphaFoldDB" id="A0A6A5K412"/>
<dbReference type="PANTHER" id="PTHR37012:SF2">
    <property type="entry name" value="BZIP DOMAIN-CONTAINING PROTEIN-RELATED"/>
    <property type="match status" value="1"/>
</dbReference>
<dbReference type="SUPFAM" id="SSF57701">
    <property type="entry name" value="Zn2/Cys6 DNA-binding domain"/>
    <property type="match status" value="1"/>
</dbReference>
<dbReference type="GO" id="GO:0008270">
    <property type="term" value="F:zinc ion binding"/>
    <property type="evidence" value="ECO:0007669"/>
    <property type="project" value="InterPro"/>
</dbReference>
<dbReference type="EMBL" id="ML975445">
    <property type="protein sequence ID" value="KAF1829407.1"/>
    <property type="molecule type" value="Genomic_DNA"/>
</dbReference>
<accession>A0A6A5K412</accession>
<dbReference type="GO" id="GO:0000981">
    <property type="term" value="F:DNA-binding transcription factor activity, RNA polymerase II-specific"/>
    <property type="evidence" value="ECO:0007669"/>
    <property type="project" value="InterPro"/>
</dbReference>
<proteinExistence type="predicted"/>
<organism evidence="4 5">
    <name type="scientific">Decorospora gaudefroyi</name>
    <dbReference type="NCBI Taxonomy" id="184978"/>
    <lineage>
        <taxon>Eukaryota</taxon>
        <taxon>Fungi</taxon>
        <taxon>Dikarya</taxon>
        <taxon>Ascomycota</taxon>
        <taxon>Pezizomycotina</taxon>
        <taxon>Dothideomycetes</taxon>
        <taxon>Pleosporomycetidae</taxon>
        <taxon>Pleosporales</taxon>
        <taxon>Pleosporineae</taxon>
        <taxon>Pleosporaceae</taxon>
        <taxon>Decorospora</taxon>
    </lineage>
</organism>
<protein>
    <recommendedName>
        <fullName evidence="3">Zn(2)-C6 fungal-type domain-containing protein</fullName>
    </recommendedName>
</protein>
<dbReference type="InterPro" id="IPR001138">
    <property type="entry name" value="Zn2Cys6_DnaBD"/>
</dbReference>
<dbReference type="InterPro" id="IPR036864">
    <property type="entry name" value="Zn2-C6_fun-type_DNA-bd_sf"/>
</dbReference>
<dbReference type="Gene3D" id="4.10.240.10">
    <property type="entry name" value="Zn(2)-C6 fungal-type DNA-binding domain"/>
    <property type="match status" value="1"/>
</dbReference>
<keyword evidence="5" id="KW-1185">Reference proteome</keyword>
<evidence type="ECO:0000313" key="4">
    <source>
        <dbReference type="EMBL" id="KAF1829407.1"/>
    </source>
</evidence>
<dbReference type="PROSITE" id="PS00463">
    <property type="entry name" value="ZN2_CY6_FUNGAL_1"/>
    <property type="match status" value="1"/>
</dbReference>
<feature type="compositionally biased region" description="Polar residues" evidence="2">
    <location>
        <begin position="180"/>
        <end position="222"/>
    </location>
</feature>
<feature type="compositionally biased region" description="Polar residues" evidence="2">
    <location>
        <begin position="145"/>
        <end position="162"/>
    </location>
</feature>
<dbReference type="InterPro" id="IPR021833">
    <property type="entry name" value="DUF3425"/>
</dbReference>
<dbReference type="Pfam" id="PF00172">
    <property type="entry name" value="Zn_clus"/>
    <property type="match status" value="1"/>
</dbReference>
<reference evidence="4" key="1">
    <citation type="submission" date="2020-01" db="EMBL/GenBank/DDBJ databases">
        <authorList>
            <consortium name="DOE Joint Genome Institute"/>
            <person name="Haridas S."/>
            <person name="Albert R."/>
            <person name="Binder M."/>
            <person name="Bloem J."/>
            <person name="Labutti K."/>
            <person name="Salamov A."/>
            <person name="Andreopoulos B."/>
            <person name="Baker S.E."/>
            <person name="Barry K."/>
            <person name="Bills G."/>
            <person name="Bluhm B.H."/>
            <person name="Cannon C."/>
            <person name="Castanera R."/>
            <person name="Culley D.E."/>
            <person name="Daum C."/>
            <person name="Ezra D."/>
            <person name="Gonzalez J.B."/>
            <person name="Henrissat B."/>
            <person name="Kuo A."/>
            <person name="Liang C."/>
            <person name="Lipzen A."/>
            <person name="Lutzoni F."/>
            <person name="Magnuson J."/>
            <person name="Mondo S."/>
            <person name="Nolan M."/>
            <person name="Ohm R."/>
            <person name="Pangilinan J."/>
            <person name="Park H.-J."/>
            <person name="Ramirez L."/>
            <person name="Alfaro M."/>
            <person name="Sun H."/>
            <person name="Tritt A."/>
            <person name="Yoshinaga Y."/>
            <person name="Zwiers L.-H."/>
            <person name="Turgeon B.G."/>
            <person name="Goodwin S.B."/>
            <person name="Spatafora J.W."/>
            <person name="Crous P.W."/>
            <person name="Grigoriev I.V."/>
        </authorList>
    </citation>
    <scope>NUCLEOTIDE SEQUENCE</scope>
    <source>
        <strain evidence="4">P77</strain>
    </source>
</reference>
<name>A0A6A5K412_9PLEO</name>
<evidence type="ECO:0000313" key="5">
    <source>
        <dbReference type="Proteomes" id="UP000800040"/>
    </source>
</evidence>
<feature type="domain" description="Zn(2)-C6 fungal-type" evidence="3">
    <location>
        <begin position="36"/>
        <end position="66"/>
    </location>
</feature>
<dbReference type="PANTHER" id="PTHR37012">
    <property type="entry name" value="B-ZIP TRANSCRIPTION FACTOR (EUROFUNG)-RELATED"/>
    <property type="match status" value="1"/>
</dbReference>
<evidence type="ECO:0000256" key="2">
    <source>
        <dbReference type="SAM" id="MobiDB-lite"/>
    </source>
</evidence>
<dbReference type="Proteomes" id="UP000800040">
    <property type="component" value="Unassembled WGS sequence"/>
</dbReference>
<keyword evidence="1" id="KW-0539">Nucleus</keyword>
<feature type="compositionally biased region" description="Basic residues" evidence="2">
    <location>
        <begin position="277"/>
        <end position="286"/>
    </location>
</feature>
<feature type="region of interest" description="Disordered" evidence="2">
    <location>
        <begin position="178"/>
        <end position="222"/>
    </location>
</feature>
<sequence length="570" mass="63448">MDPSERWQSIAPASDEPGQRRAAPDRRKKRHAVAVACVQCRNGKAKCDGTRPQCIRCKDNDLTCQYDVAEGVSRAERMKIMKRDTMSGELEDLKRILTSLRSDTDDQAAAVLARLRLGESPEDVAKSLPAIASPAATGQPPSLLGQDSTDTSGGGVSQESSNVLDTSALISRYRQASAVPLTSPTNQTPNRQSSTTTVPSSVFASSAKGKQQSSGDPPTSQSFLYSLFDRDDYLLPRSEIEQGSEDDDDMDERIDPRLLQQVSNFDIGRFPASASRKSSRSHRPSPHRQQVIRSIYPTHLAGRQPIVNTIMIHPNLDLRNLFGDMALPSSITTNQYPTDSHHTKAGNLFLPTWAMLPVNTLPDPGSLRRAILDVLHEASNMMNMGVPVGQIVETHPNIAALFDEDVFKNSGILSKWAVGMVHSVYLKGNTFTCFGSMYLFWYLMRWMISPSPETYEAMPEWLRPTPNQLFMPHISIVDFVVWPAFRELAVQIPAMQERMQWLMDMSINIQCDWSFATNEALCKHEETGQVDLCPTAKEVIKTLSNWSVGPSFRGYVSNADSYVRIRTEGY</sequence>
<feature type="region of interest" description="Disordered" evidence="2">
    <location>
        <begin position="271"/>
        <end position="290"/>
    </location>
</feature>
<dbReference type="CDD" id="cd00067">
    <property type="entry name" value="GAL4"/>
    <property type="match status" value="1"/>
</dbReference>
<evidence type="ECO:0000259" key="3">
    <source>
        <dbReference type="PROSITE" id="PS50048"/>
    </source>
</evidence>
<feature type="region of interest" description="Disordered" evidence="2">
    <location>
        <begin position="132"/>
        <end position="162"/>
    </location>
</feature>
<dbReference type="Pfam" id="PF11905">
    <property type="entry name" value="DUF3425"/>
    <property type="match status" value="1"/>
</dbReference>